<reference evidence="19" key="1">
    <citation type="submission" date="2013-02" db="EMBL/GenBank/DDBJ databases">
        <authorList>
            <person name="Hughes D."/>
        </authorList>
    </citation>
    <scope>NUCLEOTIDE SEQUENCE</scope>
    <source>
        <strain>Durham</strain>
        <strain evidence="19">NC isolate 2 -- Noor lab</strain>
    </source>
</reference>
<comment type="function">
    <text evidence="13">Unusual broad substrate spectrum amino acid:sodium cotransporter that promotes absorption of the D isomers of essential amino acids. Neutral amino acids are the preferred substrates, especially methionine and phenylalanine.</text>
</comment>
<evidence type="ECO:0000256" key="6">
    <source>
        <dbReference type="ARBA" id="ARBA00022970"/>
    </source>
</evidence>
<dbReference type="STRING" id="36166.T1GRK9"/>
<evidence type="ECO:0000256" key="14">
    <source>
        <dbReference type="PIRSR" id="PIRSR600175-1"/>
    </source>
</evidence>
<dbReference type="GO" id="GO:0005283">
    <property type="term" value="F:amino acid:sodium symporter activity"/>
    <property type="evidence" value="ECO:0007669"/>
    <property type="project" value="TreeGrafter"/>
</dbReference>
<keyword evidence="19" id="KW-1185">Reference proteome</keyword>
<dbReference type="EMBL" id="CAQQ02187982">
    <property type="status" value="NOT_ANNOTATED_CDS"/>
    <property type="molecule type" value="Genomic_DNA"/>
</dbReference>
<evidence type="ECO:0000256" key="3">
    <source>
        <dbReference type="ARBA" id="ARBA00022448"/>
    </source>
</evidence>
<keyword evidence="8 14" id="KW-0915">Sodium</keyword>
<keyword evidence="6" id="KW-0029">Amino-acid transport</keyword>
<keyword evidence="5 15" id="KW-0769">Symport</keyword>
<evidence type="ECO:0000256" key="7">
    <source>
        <dbReference type="ARBA" id="ARBA00022989"/>
    </source>
</evidence>
<keyword evidence="11" id="KW-0325">Glycoprotein</keyword>
<evidence type="ECO:0000256" key="5">
    <source>
        <dbReference type="ARBA" id="ARBA00022847"/>
    </source>
</evidence>
<keyword evidence="9" id="KW-0406">Ion transport</keyword>
<feature type="transmembrane region" description="Helical" evidence="17">
    <location>
        <begin position="68"/>
        <end position="89"/>
    </location>
</feature>
<evidence type="ECO:0000256" key="10">
    <source>
        <dbReference type="ARBA" id="ARBA00023136"/>
    </source>
</evidence>
<dbReference type="PROSITE" id="PS00610">
    <property type="entry name" value="NA_NEUROTRAN_SYMP_1"/>
    <property type="match status" value="1"/>
</dbReference>
<evidence type="ECO:0000256" key="13">
    <source>
        <dbReference type="ARBA" id="ARBA00037785"/>
    </source>
</evidence>
<reference evidence="18" key="2">
    <citation type="submission" date="2015-06" db="UniProtKB">
        <authorList>
            <consortium name="EnsemblMetazoa"/>
        </authorList>
    </citation>
    <scope>IDENTIFICATION</scope>
</reference>
<accession>T1GRK9</accession>
<dbReference type="EnsemblMetazoa" id="MESCA006294-RA">
    <property type="protein sequence ID" value="MESCA006294-PA"/>
    <property type="gene ID" value="MESCA006294"/>
</dbReference>
<dbReference type="PRINTS" id="PR00176">
    <property type="entry name" value="NANEUSMPORT"/>
</dbReference>
<dbReference type="EMBL" id="CAQQ02187979">
    <property type="status" value="NOT_ANNOTATED_CDS"/>
    <property type="molecule type" value="Genomic_DNA"/>
</dbReference>
<evidence type="ECO:0000256" key="15">
    <source>
        <dbReference type="RuleBase" id="RU003732"/>
    </source>
</evidence>
<dbReference type="InterPro" id="IPR000175">
    <property type="entry name" value="Na/ntran_symport"/>
</dbReference>
<proteinExistence type="inferred from homology"/>
<keyword evidence="10 17" id="KW-0472">Membrane</keyword>
<evidence type="ECO:0000256" key="9">
    <source>
        <dbReference type="ARBA" id="ARBA00023065"/>
    </source>
</evidence>
<evidence type="ECO:0000256" key="11">
    <source>
        <dbReference type="ARBA" id="ARBA00023180"/>
    </source>
</evidence>
<name>T1GRK9_MEGSC</name>
<feature type="region of interest" description="Disordered" evidence="16">
    <location>
        <begin position="1"/>
        <end position="41"/>
    </location>
</feature>
<keyword evidence="7 17" id="KW-1133">Transmembrane helix</keyword>
<dbReference type="PANTHER" id="PTHR11616">
    <property type="entry name" value="SODIUM/CHLORIDE DEPENDENT TRANSPORTER"/>
    <property type="match status" value="1"/>
</dbReference>
<dbReference type="HOGENOM" id="CLU_2064139_0_0_1"/>
<evidence type="ECO:0000256" key="2">
    <source>
        <dbReference type="ARBA" id="ARBA00006459"/>
    </source>
</evidence>
<keyword evidence="4 15" id="KW-0812">Transmembrane</keyword>
<dbReference type="GO" id="GO:0046872">
    <property type="term" value="F:metal ion binding"/>
    <property type="evidence" value="ECO:0007669"/>
    <property type="project" value="UniProtKB-KW"/>
</dbReference>
<evidence type="ECO:0000256" key="4">
    <source>
        <dbReference type="ARBA" id="ARBA00022692"/>
    </source>
</evidence>
<dbReference type="GO" id="GO:0089718">
    <property type="term" value="P:amino acid import across plasma membrane"/>
    <property type="evidence" value="ECO:0007669"/>
    <property type="project" value="TreeGrafter"/>
</dbReference>
<dbReference type="AlphaFoldDB" id="T1GRK9"/>
<dbReference type="GO" id="GO:0005886">
    <property type="term" value="C:plasma membrane"/>
    <property type="evidence" value="ECO:0007669"/>
    <property type="project" value="TreeGrafter"/>
</dbReference>
<evidence type="ECO:0000256" key="8">
    <source>
        <dbReference type="ARBA" id="ARBA00023053"/>
    </source>
</evidence>
<evidence type="ECO:0000313" key="18">
    <source>
        <dbReference type="EnsemblMetazoa" id="MESCA006294-PA"/>
    </source>
</evidence>
<keyword evidence="3 15" id="KW-0813">Transport</keyword>
<dbReference type="InterPro" id="IPR037272">
    <property type="entry name" value="SNS_sf"/>
</dbReference>
<evidence type="ECO:0000313" key="19">
    <source>
        <dbReference type="Proteomes" id="UP000015102"/>
    </source>
</evidence>
<evidence type="ECO:0000256" key="1">
    <source>
        <dbReference type="ARBA" id="ARBA00004141"/>
    </source>
</evidence>
<feature type="binding site" evidence="14">
    <location>
        <position position="62"/>
    </location>
    <ligand>
        <name>Na(+)</name>
        <dbReference type="ChEBI" id="CHEBI:29101"/>
        <label>1</label>
    </ligand>
</feature>
<dbReference type="EMBL" id="CAQQ02187980">
    <property type="status" value="NOT_ANNOTATED_CDS"/>
    <property type="molecule type" value="Genomic_DNA"/>
</dbReference>
<evidence type="ECO:0000256" key="12">
    <source>
        <dbReference type="ARBA" id="ARBA00023201"/>
    </source>
</evidence>
<organism evidence="18 19">
    <name type="scientific">Megaselia scalaris</name>
    <name type="common">Humpbacked fly</name>
    <name type="synonym">Phora scalaris</name>
    <dbReference type="NCBI Taxonomy" id="36166"/>
    <lineage>
        <taxon>Eukaryota</taxon>
        <taxon>Metazoa</taxon>
        <taxon>Ecdysozoa</taxon>
        <taxon>Arthropoda</taxon>
        <taxon>Hexapoda</taxon>
        <taxon>Insecta</taxon>
        <taxon>Pterygota</taxon>
        <taxon>Neoptera</taxon>
        <taxon>Endopterygota</taxon>
        <taxon>Diptera</taxon>
        <taxon>Brachycera</taxon>
        <taxon>Muscomorpha</taxon>
        <taxon>Platypezoidea</taxon>
        <taxon>Phoridae</taxon>
        <taxon>Megaseliini</taxon>
        <taxon>Megaselia</taxon>
    </lineage>
</organism>
<feature type="compositionally biased region" description="Basic and acidic residues" evidence="16">
    <location>
        <begin position="16"/>
        <end position="38"/>
    </location>
</feature>
<comment type="similarity">
    <text evidence="2 15">Belongs to the sodium:neurotransmitter symporter (SNF) (TC 2.A.22) family.</text>
</comment>
<dbReference type="GO" id="GO:0015179">
    <property type="term" value="F:L-amino acid transmembrane transporter activity"/>
    <property type="evidence" value="ECO:0007669"/>
    <property type="project" value="TreeGrafter"/>
</dbReference>
<dbReference type="Pfam" id="PF00209">
    <property type="entry name" value="SNF"/>
    <property type="match status" value="1"/>
</dbReference>
<keyword evidence="12" id="KW-0739">Sodium transport</keyword>
<dbReference type="PROSITE" id="PS50267">
    <property type="entry name" value="NA_NEUROTRAN_SYMP_3"/>
    <property type="match status" value="1"/>
</dbReference>
<dbReference type="OMA" id="LEWSTIE"/>
<evidence type="ECO:0000256" key="16">
    <source>
        <dbReference type="SAM" id="MobiDB-lite"/>
    </source>
</evidence>
<comment type="subcellular location">
    <subcellularLocation>
        <location evidence="1">Membrane</location>
        <topology evidence="1">Multi-pass membrane protein</topology>
    </subcellularLocation>
</comment>
<sequence>MGLEWSTIELENSKNSNEDSKKTNDDSKISNDDSKNTNDRANWGKGVEFLMSCISLSVGLGNVWRFPFIAYENGGGAFVIPYLCVLFFIGKPMYNLETMLGQFSSKSSIKKIDVVVVKL</sequence>
<protein>
    <recommendedName>
        <fullName evidence="15">Transporter</fullName>
    </recommendedName>
</protein>
<dbReference type="EMBL" id="CAQQ02187981">
    <property type="status" value="NOT_ANNOTATED_CDS"/>
    <property type="molecule type" value="Genomic_DNA"/>
</dbReference>
<dbReference type="PANTHER" id="PTHR11616:SF321">
    <property type="entry name" value="SODIUM-DEPENDENT NUTRIENT AMINO ACID TRANSPORTER 1-RELATED"/>
    <property type="match status" value="1"/>
</dbReference>
<keyword evidence="14" id="KW-0479">Metal-binding</keyword>
<dbReference type="SUPFAM" id="SSF161070">
    <property type="entry name" value="SNF-like"/>
    <property type="match status" value="1"/>
</dbReference>
<feature type="binding site" evidence="14">
    <location>
        <position position="58"/>
    </location>
    <ligand>
        <name>Na(+)</name>
        <dbReference type="ChEBI" id="CHEBI:29101"/>
        <label>1</label>
    </ligand>
</feature>
<dbReference type="Proteomes" id="UP000015102">
    <property type="component" value="Unassembled WGS sequence"/>
</dbReference>
<evidence type="ECO:0000256" key="17">
    <source>
        <dbReference type="SAM" id="Phobius"/>
    </source>
</evidence>